<evidence type="ECO:0000256" key="17">
    <source>
        <dbReference type="ARBA" id="ARBA00023065"/>
    </source>
</evidence>
<dbReference type="PANTHER" id="PTHR33751:SF1">
    <property type="entry name" value="CBB3-TYPE CYTOCHROME C OXIDASE SUBUNIT FIXP"/>
    <property type="match status" value="1"/>
</dbReference>
<comment type="similarity">
    <text evidence="3 19">Belongs to the CcoP / FixP family.</text>
</comment>
<keyword evidence="15 19" id="KW-0560">Oxidoreductase</keyword>
<evidence type="ECO:0000256" key="2">
    <source>
        <dbReference type="ARBA" id="ARBA00004673"/>
    </source>
</evidence>
<evidence type="ECO:0000256" key="5">
    <source>
        <dbReference type="ARBA" id="ARBA00022475"/>
    </source>
</evidence>
<dbReference type="UniPathway" id="UPA00705"/>
<feature type="binding site" description="covalent" evidence="21">
    <location>
        <position position="220"/>
    </location>
    <ligand>
        <name>heme c</name>
        <dbReference type="ChEBI" id="CHEBI:61717"/>
        <label>2</label>
    </ligand>
</feature>
<evidence type="ECO:0000256" key="20">
    <source>
        <dbReference type="PIRSR" id="PIRSR000006-1"/>
    </source>
</evidence>
<evidence type="ECO:0000256" key="14">
    <source>
        <dbReference type="ARBA" id="ARBA00022989"/>
    </source>
</evidence>
<feature type="binding site" description="covalent" evidence="21">
    <location>
        <position position="122"/>
    </location>
    <ligand>
        <name>heme c</name>
        <dbReference type="ChEBI" id="CHEBI:61717"/>
        <label>1</label>
    </ligand>
</feature>
<dbReference type="InterPro" id="IPR004678">
    <property type="entry name" value="Cyt_c_oxidase_cbb3_su3"/>
</dbReference>
<evidence type="ECO:0000259" key="23">
    <source>
        <dbReference type="PROSITE" id="PS51007"/>
    </source>
</evidence>
<evidence type="ECO:0000313" key="24">
    <source>
        <dbReference type="EMBL" id="SFR09255.1"/>
    </source>
</evidence>
<dbReference type="GO" id="GO:0009055">
    <property type="term" value="F:electron transfer activity"/>
    <property type="evidence" value="ECO:0007669"/>
    <property type="project" value="InterPro"/>
</dbReference>
<name>A0A1I6DUY6_9RHOB</name>
<feature type="domain" description="Cytochrome c" evidence="23">
    <location>
        <begin position="109"/>
        <end position="197"/>
    </location>
</feature>
<evidence type="ECO:0000256" key="12">
    <source>
        <dbReference type="ARBA" id="ARBA00022781"/>
    </source>
</evidence>
<keyword evidence="7 19" id="KW-0349">Heme</keyword>
<gene>
    <name evidence="24" type="ORF">SAMN04515673_105203</name>
</gene>
<dbReference type="InterPro" id="IPR036909">
    <property type="entry name" value="Cyt_c-like_dom_sf"/>
</dbReference>
<evidence type="ECO:0000256" key="13">
    <source>
        <dbReference type="ARBA" id="ARBA00022982"/>
    </source>
</evidence>
<keyword evidence="25" id="KW-1185">Reference proteome</keyword>
<feature type="binding site" description="axial binding residue" evidence="20">
    <location>
        <position position="221"/>
    </location>
    <ligand>
        <name>heme c</name>
        <dbReference type="ChEBI" id="CHEBI:61717"/>
        <label>2</label>
    </ligand>
    <ligandPart>
        <name>Fe</name>
        <dbReference type="ChEBI" id="CHEBI:18248"/>
    </ligandPart>
</feature>
<dbReference type="InterPro" id="IPR050597">
    <property type="entry name" value="Cytochrome_c_Oxidase_Subunit"/>
</dbReference>
<accession>A0A1I6DUY6</accession>
<keyword evidence="9 22" id="KW-0812">Transmembrane</keyword>
<evidence type="ECO:0000256" key="16">
    <source>
        <dbReference type="ARBA" id="ARBA00023004"/>
    </source>
</evidence>
<dbReference type="PIRSF" id="PIRSF000006">
    <property type="entry name" value="Cbb3-Cox_fixP"/>
    <property type="match status" value="1"/>
</dbReference>
<dbReference type="STRING" id="871652.SAMN04515673_105203"/>
<dbReference type="AlphaFoldDB" id="A0A1I6DUY6"/>
<evidence type="ECO:0000256" key="9">
    <source>
        <dbReference type="ARBA" id="ARBA00022692"/>
    </source>
</evidence>
<feature type="binding site" description="covalent" evidence="21">
    <location>
        <position position="125"/>
    </location>
    <ligand>
        <name>heme c</name>
        <dbReference type="ChEBI" id="CHEBI:61717"/>
        <label>1</label>
    </ligand>
</feature>
<keyword evidence="4 19" id="KW-0813">Transport</keyword>
<comment type="function">
    <text evidence="19">C-type cytochrome. Part of the cbb3-type cytochrome c oxidase complex.</text>
</comment>
<keyword evidence="14 22" id="KW-1133">Transmembrane helix</keyword>
<dbReference type="RefSeq" id="WP_092079778.1">
    <property type="nucleotide sequence ID" value="NZ_FOYI01000005.1"/>
</dbReference>
<evidence type="ECO:0000256" key="11">
    <source>
        <dbReference type="ARBA" id="ARBA00022737"/>
    </source>
</evidence>
<dbReference type="Gene3D" id="6.10.280.130">
    <property type="match status" value="1"/>
</dbReference>
<dbReference type="InterPro" id="IPR032858">
    <property type="entry name" value="CcoP_N"/>
</dbReference>
<dbReference type="GO" id="GO:0005506">
    <property type="term" value="F:iron ion binding"/>
    <property type="evidence" value="ECO:0007669"/>
    <property type="project" value="InterPro"/>
</dbReference>
<keyword evidence="10 19" id="KW-0479">Metal-binding</keyword>
<keyword evidence="17 19" id="KW-0406">Ion transport</keyword>
<proteinExistence type="inferred from homology"/>
<feature type="binding site" description="axial binding residue" evidence="20">
    <location>
        <position position="262"/>
    </location>
    <ligand>
        <name>heme c</name>
        <dbReference type="ChEBI" id="CHEBI:61717"/>
        <label>1</label>
    </ligand>
    <ligandPart>
        <name>Fe</name>
        <dbReference type="ChEBI" id="CHEBI:18248"/>
    </ligandPart>
</feature>
<dbReference type="InterPro" id="IPR038414">
    <property type="entry name" value="CcoP_N_sf"/>
</dbReference>
<feature type="transmembrane region" description="Helical" evidence="22">
    <location>
        <begin position="33"/>
        <end position="51"/>
    </location>
</feature>
<reference evidence="24 25" key="1">
    <citation type="submission" date="2016-10" db="EMBL/GenBank/DDBJ databases">
        <authorList>
            <person name="de Groot N.N."/>
        </authorList>
    </citation>
    <scope>NUCLEOTIDE SEQUENCE [LARGE SCALE GENOMIC DNA]</scope>
    <source>
        <strain evidence="25">KMM 9023,NRIC 0796,JCM 17311,KCTC 23692</strain>
    </source>
</reference>
<evidence type="ECO:0000256" key="3">
    <source>
        <dbReference type="ARBA" id="ARBA00006113"/>
    </source>
</evidence>
<evidence type="ECO:0000256" key="21">
    <source>
        <dbReference type="PIRSR" id="PIRSR000006-2"/>
    </source>
</evidence>
<feature type="domain" description="Cytochrome c" evidence="23">
    <location>
        <begin position="204"/>
        <end position="285"/>
    </location>
</feature>
<dbReference type="EMBL" id="FOYI01000005">
    <property type="protein sequence ID" value="SFR09255.1"/>
    <property type="molecule type" value="Genomic_DNA"/>
</dbReference>
<dbReference type="GO" id="GO:0020037">
    <property type="term" value="F:heme binding"/>
    <property type="evidence" value="ECO:0007669"/>
    <property type="project" value="InterPro"/>
</dbReference>
<evidence type="ECO:0000256" key="1">
    <source>
        <dbReference type="ARBA" id="ARBA00004533"/>
    </source>
</evidence>
<evidence type="ECO:0000256" key="18">
    <source>
        <dbReference type="ARBA" id="ARBA00023136"/>
    </source>
</evidence>
<comment type="pathway">
    <text evidence="2 19">Energy metabolism; oxidative phosphorylation.</text>
</comment>
<keyword evidence="8 19" id="KW-0679">Respiratory chain</keyword>
<evidence type="ECO:0000256" key="10">
    <source>
        <dbReference type="ARBA" id="ARBA00022723"/>
    </source>
</evidence>
<organism evidence="24 25">
    <name type="scientific">Poseidonocella sedimentorum</name>
    <dbReference type="NCBI Taxonomy" id="871652"/>
    <lineage>
        <taxon>Bacteria</taxon>
        <taxon>Pseudomonadati</taxon>
        <taxon>Pseudomonadota</taxon>
        <taxon>Alphaproteobacteria</taxon>
        <taxon>Rhodobacterales</taxon>
        <taxon>Roseobacteraceae</taxon>
        <taxon>Poseidonocella</taxon>
    </lineage>
</organism>
<evidence type="ECO:0000256" key="8">
    <source>
        <dbReference type="ARBA" id="ARBA00022660"/>
    </source>
</evidence>
<comment type="cofactor">
    <cofactor evidence="19 21">
        <name>heme c</name>
        <dbReference type="ChEBI" id="CHEBI:61717"/>
    </cofactor>
    <text evidence="19 21">Binds 2 heme C groups per subunit.</text>
</comment>
<dbReference type="Proteomes" id="UP000199302">
    <property type="component" value="Unassembled WGS sequence"/>
</dbReference>
<keyword evidence="6 19" id="KW-0997">Cell inner membrane</keyword>
<evidence type="ECO:0000256" key="6">
    <source>
        <dbReference type="ARBA" id="ARBA00022519"/>
    </source>
</evidence>
<evidence type="ECO:0000256" key="22">
    <source>
        <dbReference type="SAM" id="Phobius"/>
    </source>
</evidence>
<dbReference type="InterPro" id="IPR009056">
    <property type="entry name" value="Cyt_c-like_dom"/>
</dbReference>
<feature type="binding site" description="axial binding residue" evidence="20">
    <location>
        <position position="126"/>
    </location>
    <ligand>
        <name>heme c</name>
        <dbReference type="ChEBI" id="CHEBI:61717"/>
        <label>1</label>
    </ligand>
    <ligandPart>
        <name>Fe</name>
        <dbReference type="ChEBI" id="CHEBI:18248"/>
    </ligandPart>
</feature>
<protein>
    <recommendedName>
        <fullName evidence="19">Cbb3-type cytochrome c oxidase subunit</fullName>
    </recommendedName>
</protein>
<dbReference type="GO" id="GO:0016491">
    <property type="term" value="F:oxidoreductase activity"/>
    <property type="evidence" value="ECO:0007669"/>
    <property type="project" value="UniProtKB-KW"/>
</dbReference>
<comment type="subunit">
    <text evidence="19">Component of the cbb3-type cytochrome c oxidase.</text>
</comment>
<evidence type="ECO:0000256" key="19">
    <source>
        <dbReference type="PIRNR" id="PIRNR000006"/>
    </source>
</evidence>
<keyword evidence="16 19" id="KW-0408">Iron</keyword>
<dbReference type="PANTHER" id="PTHR33751">
    <property type="entry name" value="CBB3-TYPE CYTOCHROME C OXIDASE SUBUNIT FIXP"/>
    <property type="match status" value="1"/>
</dbReference>
<dbReference type="GO" id="GO:0006119">
    <property type="term" value="P:oxidative phosphorylation"/>
    <property type="evidence" value="ECO:0007669"/>
    <property type="project" value="UniProtKB-UniPathway"/>
</dbReference>
<dbReference type="Pfam" id="PF14715">
    <property type="entry name" value="FixP_N"/>
    <property type="match status" value="1"/>
</dbReference>
<keyword evidence="12 19" id="KW-0375">Hydrogen ion transport</keyword>
<keyword evidence="11" id="KW-0677">Repeat</keyword>
<dbReference type="PROSITE" id="PS51007">
    <property type="entry name" value="CYTC"/>
    <property type="match status" value="2"/>
</dbReference>
<keyword evidence="5 19" id="KW-1003">Cell membrane</keyword>
<dbReference type="Pfam" id="PF13442">
    <property type="entry name" value="Cytochrome_CBB3"/>
    <property type="match status" value="2"/>
</dbReference>
<feature type="binding site" description="covalent" evidence="21">
    <location>
        <position position="217"/>
    </location>
    <ligand>
        <name>heme c</name>
        <dbReference type="ChEBI" id="CHEBI:61717"/>
        <label>2</label>
    </ligand>
</feature>
<evidence type="ECO:0000313" key="25">
    <source>
        <dbReference type="Proteomes" id="UP000199302"/>
    </source>
</evidence>
<dbReference type="GO" id="GO:1902600">
    <property type="term" value="P:proton transmembrane transport"/>
    <property type="evidence" value="ECO:0007669"/>
    <property type="project" value="UniProtKB-KW"/>
</dbReference>
<dbReference type="OrthoDB" id="9811281at2"/>
<keyword evidence="13 19" id="KW-0249">Electron transport</keyword>
<evidence type="ECO:0000256" key="7">
    <source>
        <dbReference type="ARBA" id="ARBA00022617"/>
    </source>
</evidence>
<dbReference type="InterPro" id="IPR008168">
    <property type="entry name" value="Cyt_C_IC"/>
</dbReference>
<sequence>MSDHKKIDDATGVETTGHSWDGIEELNNPLPRWWLWTFYLTIIWGIGYTIAYPAWPMISGATGGVLGWSTRANVAADIEAHEARNADLAIGLVEADLAVMSSSDDLHRYGVARGAAVFRAQCSQCHGSGAAGARGYPNLLDDDWLWGGAMDDIAYSVRHGIRNDTDIDARYSEMPAFDEMLSDGEIEAVVEYVVSLSSAEADSALAATGGEVFAAQCAACHMEDGSGDRGLGAPNLGDAIWLYGGDRAALEETVRYARFGVMPAWGQRLSEADVRAVSVYVHALGGGE</sequence>
<comment type="subcellular location">
    <subcellularLocation>
        <location evidence="1 19">Cell inner membrane</location>
    </subcellularLocation>
</comment>
<dbReference type="PRINTS" id="PR00605">
    <property type="entry name" value="CYTCHROMECIC"/>
</dbReference>
<dbReference type="Gene3D" id="1.10.760.10">
    <property type="entry name" value="Cytochrome c-like domain"/>
    <property type="match status" value="2"/>
</dbReference>
<dbReference type="SUPFAM" id="SSF46626">
    <property type="entry name" value="Cytochrome c"/>
    <property type="match status" value="2"/>
</dbReference>
<evidence type="ECO:0000256" key="4">
    <source>
        <dbReference type="ARBA" id="ARBA00022448"/>
    </source>
</evidence>
<keyword evidence="18 19" id="KW-0472">Membrane</keyword>
<dbReference type="NCBIfam" id="TIGR00782">
    <property type="entry name" value="ccoP"/>
    <property type="match status" value="1"/>
</dbReference>
<evidence type="ECO:0000256" key="15">
    <source>
        <dbReference type="ARBA" id="ARBA00023002"/>
    </source>
</evidence>
<dbReference type="GO" id="GO:0005886">
    <property type="term" value="C:plasma membrane"/>
    <property type="evidence" value="ECO:0007669"/>
    <property type="project" value="UniProtKB-SubCell"/>
</dbReference>
<feature type="binding site" description="axial binding residue" evidence="20">
    <location>
        <position position="174"/>
    </location>
    <ligand>
        <name>heme c</name>
        <dbReference type="ChEBI" id="CHEBI:61717"/>
        <label>2</label>
    </ligand>
    <ligandPart>
        <name>Fe</name>
        <dbReference type="ChEBI" id="CHEBI:18248"/>
    </ligandPart>
</feature>